<feature type="domain" description="Flagellar motor switch protein FliN-like C-terminal" evidence="1">
    <location>
        <begin position="2"/>
        <end position="39"/>
    </location>
</feature>
<evidence type="ECO:0000313" key="3">
    <source>
        <dbReference type="Proteomes" id="UP000289555"/>
    </source>
</evidence>
<accession>A0ABN5WKV7</accession>
<dbReference type="EMBL" id="AP019416">
    <property type="protein sequence ID" value="BBI47679.1"/>
    <property type="molecule type" value="Genomic_DNA"/>
</dbReference>
<gene>
    <name evidence="2" type="ORF">HORIV_01000</name>
</gene>
<name>A0ABN5WKV7_9GAMM</name>
<dbReference type="Proteomes" id="UP000289555">
    <property type="component" value="Chromosome"/>
</dbReference>
<proteinExistence type="predicted"/>
<reference evidence="3" key="1">
    <citation type="journal article" date="2019" name="Microbiol. Resour. Announc.">
        <title>Complete Genome Sequence of Halomonas olivaria, a Moderately Halophilic Bacterium Isolated from Olive Processing Effluents, Obtained by Nanopore Sequencing.</title>
        <authorList>
            <person name="Nagata S."/>
            <person name="Ii K.M."/>
            <person name="Tsukimi T."/>
            <person name="Miura M.C."/>
            <person name="Galipon J."/>
            <person name="Arakawa K."/>
        </authorList>
    </citation>
    <scope>NUCLEOTIDE SEQUENCE [LARGE SCALE GENOMIC DNA]</scope>
    <source>
        <strain evidence="3">TYRC17</strain>
    </source>
</reference>
<sequence length="66" mass="7226">MLPLDIPSSITASVDGVPVMECEYGSQRQQHALRVLHMIDHAAMNNASSKDFIKGSTRQKAKESKA</sequence>
<protein>
    <recommendedName>
        <fullName evidence="1">Flagellar motor switch protein FliN-like C-terminal domain-containing protein</fullName>
    </recommendedName>
</protein>
<evidence type="ECO:0000313" key="2">
    <source>
        <dbReference type="EMBL" id="BBI47679.1"/>
    </source>
</evidence>
<keyword evidence="3" id="KW-1185">Reference proteome</keyword>
<organism evidence="2 3">
    <name type="scientific">Vreelandella olivaria</name>
    <dbReference type="NCBI Taxonomy" id="390919"/>
    <lineage>
        <taxon>Bacteria</taxon>
        <taxon>Pseudomonadati</taxon>
        <taxon>Pseudomonadota</taxon>
        <taxon>Gammaproteobacteria</taxon>
        <taxon>Oceanospirillales</taxon>
        <taxon>Halomonadaceae</taxon>
        <taxon>Vreelandella</taxon>
    </lineage>
</organism>
<dbReference type="InterPro" id="IPR001543">
    <property type="entry name" value="FliN-like_C"/>
</dbReference>
<dbReference type="Pfam" id="PF01052">
    <property type="entry name" value="FliMN_C"/>
    <property type="match status" value="1"/>
</dbReference>
<evidence type="ECO:0000259" key="1">
    <source>
        <dbReference type="Pfam" id="PF01052"/>
    </source>
</evidence>